<organism evidence="2 3">
    <name type="scientific">Ceratobasidium theobromae</name>
    <dbReference type="NCBI Taxonomy" id="1582974"/>
    <lineage>
        <taxon>Eukaryota</taxon>
        <taxon>Fungi</taxon>
        <taxon>Dikarya</taxon>
        <taxon>Basidiomycota</taxon>
        <taxon>Agaricomycotina</taxon>
        <taxon>Agaricomycetes</taxon>
        <taxon>Cantharellales</taxon>
        <taxon>Ceratobasidiaceae</taxon>
        <taxon>Ceratobasidium</taxon>
    </lineage>
</organism>
<dbReference type="InterPro" id="IPR000210">
    <property type="entry name" value="BTB/POZ_dom"/>
</dbReference>
<reference evidence="2 3" key="1">
    <citation type="journal article" date="2019" name="Fungal Biol. Biotechnol.">
        <title>Draft genome sequence of fastidious pathogen Ceratobasidium theobromae, which causes vascular-streak dieback in Theobroma cacao.</title>
        <authorList>
            <person name="Ali S.S."/>
            <person name="Asman A."/>
            <person name="Shao J."/>
            <person name="Firmansyah A.P."/>
            <person name="Susilo A.W."/>
            <person name="Rosmana A."/>
            <person name="McMahon P."/>
            <person name="Junaid M."/>
            <person name="Guest D."/>
            <person name="Kheng T.Y."/>
            <person name="Meinhardt L.W."/>
            <person name="Bailey B.A."/>
        </authorList>
    </citation>
    <scope>NUCLEOTIDE SEQUENCE [LARGE SCALE GENOMIC DNA]</scope>
    <source>
        <strain evidence="2 3">CT2</strain>
    </source>
</reference>
<dbReference type="SUPFAM" id="SSF54695">
    <property type="entry name" value="POZ domain"/>
    <property type="match status" value="1"/>
</dbReference>
<protein>
    <recommendedName>
        <fullName evidence="1">BTB domain-containing protein</fullName>
    </recommendedName>
</protein>
<keyword evidence="3" id="KW-1185">Reference proteome</keyword>
<accession>A0A5N5QNV5</accession>
<sequence length="319" mass="35902">MHNSTLATPDVGSYNFPDGDISLLVGSTSFRVHREKLVRHSHVFDDMFIVAHPDDDEDEDPGVSVRMPDTVEEWQLVFSVLYPPKDRSSASRIAPIRDVAVALRMAEKYDVAEVYDWAVAHFAHRYPPSLSYLSSADTLLETACFALNLAHMYGVQSVLSSIYFALATAEWNLDSAEMAKRLARWLDARDVERVLAGRSVLWKRTQIVRHEAEMNHASPMLEPYCAVPGPVGHVSGSKYTRAAKSCREILGGRLREALGVKDAPERTLLDALQTLEEMDDMDIIVWPSPVCHVCSLVHSRWVAQTKARTIRDMFEAFEE</sequence>
<comment type="caution">
    <text evidence="2">The sequence shown here is derived from an EMBL/GenBank/DDBJ whole genome shotgun (WGS) entry which is preliminary data.</text>
</comment>
<proteinExistence type="predicted"/>
<dbReference type="PROSITE" id="PS50097">
    <property type="entry name" value="BTB"/>
    <property type="match status" value="1"/>
</dbReference>
<dbReference type="Gene3D" id="3.30.710.10">
    <property type="entry name" value="Potassium Channel Kv1.1, Chain A"/>
    <property type="match status" value="1"/>
</dbReference>
<dbReference type="EMBL" id="SSOP01000040">
    <property type="protein sequence ID" value="KAB5593329.1"/>
    <property type="molecule type" value="Genomic_DNA"/>
</dbReference>
<name>A0A5N5QNV5_9AGAM</name>
<dbReference type="InterPro" id="IPR011333">
    <property type="entry name" value="SKP1/BTB/POZ_sf"/>
</dbReference>
<evidence type="ECO:0000313" key="2">
    <source>
        <dbReference type="EMBL" id="KAB5593329.1"/>
    </source>
</evidence>
<evidence type="ECO:0000259" key="1">
    <source>
        <dbReference type="PROSITE" id="PS50097"/>
    </source>
</evidence>
<dbReference type="OrthoDB" id="2799068at2759"/>
<dbReference type="Proteomes" id="UP000383932">
    <property type="component" value="Unassembled WGS sequence"/>
</dbReference>
<dbReference type="AlphaFoldDB" id="A0A5N5QNV5"/>
<evidence type="ECO:0000313" key="3">
    <source>
        <dbReference type="Proteomes" id="UP000383932"/>
    </source>
</evidence>
<dbReference type="SMART" id="SM00225">
    <property type="entry name" value="BTB"/>
    <property type="match status" value="1"/>
</dbReference>
<dbReference type="Pfam" id="PF00651">
    <property type="entry name" value="BTB"/>
    <property type="match status" value="1"/>
</dbReference>
<feature type="domain" description="BTB" evidence="1">
    <location>
        <begin position="19"/>
        <end position="82"/>
    </location>
</feature>
<gene>
    <name evidence="2" type="ORF">CTheo_3247</name>
</gene>